<comment type="caution">
    <text evidence="7">The sequence shown here is derived from an EMBL/GenBank/DDBJ whole genome shotgun (WGS) entry which is preliminary data.</text>
</comment>
<dbReference type="EMBL" id="QMBQ01000009">
    <property type="protein sequence ID" value="RAZ73068.1"/>
    <property type="molecule type" value="Genomic_DNA"/>
</dbReference>
<accession>A0A330GJV5</accession>
<comment type="function">
    <text evidence="4">The pyruvate dehydrogenase complex catalyzes the overall conversion of pyruvate to acetyl-CoA and CO(2). It contains multiple copies of three enzymatic components: pyruvate dehydrogenase (E1), dihydrolipoamide acetyltransferase (E2) and lipoamide dehydrogenase (E3).</text>
</comment>
<dbReference type="GO" id="GO:0006086">
    <property type="term" value="P:pyruvate decarboxylation to acetyl-CoA"/>
    <property type="evidence" value="ECO:0007669"/>
    <property type="project" value="TreeGrafter"/>
</dbReference>
<comment type="cofactor">
    <cofactor evidence="1">
        <name>thiamine diphosphate</name>
        <dbReference type="ChEBI" id="CHEBI:58937"/>
    </cofactor>
</comment>
<protein>
    <submittedName>
        <fullName evidence="7">Thiamine pyrophosphate-dependent dehydrogenase E1 component subunit alpha</fullName>
    </submittedName>
</protein>
<gene>
    <name evidence="7" type="ORF">DPM35_26900</name>
</gene>
<dbReference type="PANTHER" id="PTHR11516:SF60">
    <property type="entry name" value="PYRUVATE DEHYDROGENASE E1 COMPONENT SUBUNIT ALPHA"/>
    <property type="match status" value="1"/>
</dbReference>
<evidence type="ECO:0000313" key="8">
    <source>
        <dbReference type="Proteomes" id="UP000251956"/>
    </source>
</evidence>
<dbReference type="Gene3D" id="3.40.50.970">
    <property type="match status" value="1"/>
</dbReference>
<evidence type="ECO:0000256" key="5">
    <source>
        <dbReference type="ARBA" id="ARBA00051231"/>
    </source>
</evidence>
<dbReference type="PANTHER" id="PTHR11516">
    <property type="entry name" value="PYRUVATE DEHYDROGENASE E1 COMPONENT, ALPHA SUBUNIT BACTERIAL AND ORGANELLAR"/>
    <property type="match status" value="1"/>
</dbReference>
<keyword evidence="8" id="KW-1185">Reference proteome</keyword>
<evidence type="ECO:0000313" key="7">
    <source>
        <dbReference type="EMBL" id="RAZ73068.1"/>
    </source>
</evidence>
<dbReference type="Proteomes" id="UP000251956">
    <property type="component" value="Unassembled WGS sequence"/>
</dbReference>
<evidence type="ECO:0000256" key="4">
    <source>
        <dbReference type="ARBA" id="ARBA00025211"/>
    </source>
</evidence>
<name>A0A330GJV5_9HYPH</name>
<keyword evidence="3" id="KW-0786">Thiamine pyrophosphate</keyword>
<dbReference type="OrthoDB" id="9766715at2"/>
<evidence type="ECO:0000259" key="6">
    <source>
        <dbReference type="Pfam" id="PF00676"/>
    </source>
</evidence>
<dbReference type="CDD" id="cd02000">
    <property type="entry name" value="TPP_E1_PDC_ADC_BCADC"/>
    <property type="match status" value="1"/>
</dbReference>
<feature type="domain" description="Dehydrogenase E1 component" evidence="6">
    <location>
        <begin position="9"/>
        <end position="306"/>
    </location>
</feature>
<organism evidence="7 8">
    <name type="scientific">Mesorhizobium atlanticum</name>
    <dbReference type="NCBI Taxonomy" id="2233532"/>
    <lineage>
        <taxon>Bacteria</taxon>
        <taxon>Pseudomonadati</taxon>
        <taxon>Pseudomonadota</taxon>
        <taxon>Alphaproteobacteria</taxon>
        <taxon>Hyphomicrobiales</taxon>
        <taxon>Phyllobacteriaceae</taxon>
        <taxon>Mesorhizobium</taxon>
    </lineage>
</organism>
<sequence length="328" mass="35782">MARKMYADMLRIRQFDTKVVELVDDDLIPGSCHEYCGQEAVAVGVCSALTDKDILTSTHRGHGHTLAKGGDVGKMFAELFGRSAGYNKGRGGSMHIADVSLGIFGANGIVGAGAPIACGAAHKFKAAGEPHVAVSFFGDGAINQGVVHEAMNLAAIWRLPVIFVCENNLYAMTTPLREVTILELHERAQSYGMASIKVDGMDVGAVFDAALSAVERARSGGGPSFLQCDTYRYFGHYSGERHMKTTYRTQQEIDEWKKRDPLDLWAERLIRGSICSAQDIERMKREVDDEIAQGVEYARGCPTPSPQDALEYMYAVNYPYTPAKGAEQ</sequence>
<evidence type="ECO:0000256" key="1">
    <source>
        <dbReference type="ARBA" id="ARBA00001964"/>
    </source>
</evidence>
<dbReference type="AlphaFoldDB" id="A0A330GJV5"/>
<evidence type="ECO:0000256" key="3">
    <source>
        <dbReference type="ARBA" id="ARBA00023052"/>
    </source>
</evidence>
<reference evidence="7 8" key="1">
    <citation type="submission" date="2018-07" db="EMBL/GenBank/DDBJ databases">
        <title>Diversity of Mesorhizobium strains in Brazil.</title>
        <authorList>
            <person name="Helene L.C.F."/>
            <person name="Dall'Agnol R."/>
            <person name="Delamuta J.R.M."/>
            <person name="Hungria M."/>
        </authorList>
    </citation>
    <scope>NUCLEOTIDE SEQUENCE [LARGE SCALE GENOMIC DNA]</scope>
    <source>
        <strain evidence="7 8">CNPSo 3140</strain>
    </source>
</reference>
<dbReference type="InterPro" id="IPR029061">
    <property type="entry name" value="THDP-binding"/>
</dbReference>
<keyword evidence="2" id="KW-0560">Oxidoreductase</keyword>
<dbReference type="GO" id="GO:0004739">
    <property type="term" value="F:pyruvate dehydrogenase (acetyl-transferring) activity"/>
    <property type="evidence" value="ECO:0007669"/>
    <property type="project" value="UniProtKB-EC"/>
</dbReference>
<evidence type="ECO:0000256" key="2">
    <source>
        <dbReference type="ARBA" id="ARBA00023002"/>
    </source>
</evidence>
<dbReference type="SUPFAM" id="SSF52518">
    <property type="entry name" value="Thiamin diphosphate-binding fold (THDP-binding)"/>
    <property type="match status" value="1"/>
</dbReference>
<proteinExistence type="predicted"/>
<dbReference type="InterPro" id="IPR001017">
    <property type="entry name" value="DH_E1"/>
</dbReference>
<comment type="catalytic activity">
    <reaction evidence="5">
        <text>N(6)-[(R)-lipoyl]-L-lysyl-[protein] + pyruvate + H(+) = N(6)-[(R)-S(8)-acetyldihydrolipoyl]-L-lysyl-[protein] + CO2</text>
        <dbReference type="Rhea" id="RHEA:19189"/>
        <dbReference type="Rhea" id="RHEA-COMP:10474"/>
        <dbReference type="Rhea" id="RHEA-COMP:10478"/>
        <dbReference type="ChEBI" id="CHEBI:15361"/>
        <dbReference type="ChEBI" id="CHEBI:15378"/>
        <dbReference type="ChEBI" id="CHEBI:16526"/>
        <dbReference type="ChEBI" id="CHEBI:83099"/>
        <dbReference type="ChEBI" id="CHEBI:83111"/>
        <dbReference type="EC" id="1.2.4.1"/>
    </reaction>
</comment>
<dbReference type="InterPro" id="IPR050642">
    <property type="entry name" value="PDH_E1_Alpha_Subunit"/>
</dbReference>
<dbReference type="Pfam" id="PF00676">
    <property type="entry name" value="E1_dh"/>
    <property type="match status" value="1"/>
</dbReference>